<dbReference type="Gene3D" id="1.10.150.240">
    <property type="entry name" value="Putative phosphatase, domain 2"/>
    <property type="match status" value="1"/>
</dbReference>
<feature type="binding site" evidence="3">
    <location>
        <position position="28"/>
    </location>
    <ligand>
        <name>substrate</name>
    </ligand>
</feature>
<feature type="binding site" evidence="4">
    <location>
        <position position="12"/>
    </location>
    <ligand>
        <name>Mg(2+)</name>
        <dbReference type="ChEBI" id="CHEBI:18420"/>
    </ligand>
</feature>
<feature type="binding site" evidence="3">
    <location>
        <position position="55"/>
    </location>
    <ligand>
        <name>substrate</name>
    </ligand>
</feature>
<dbReference type="GO" id="GO:0008801">
    <property type="term" value="F:beta-phosphoglucomutase activity"/>
    <property type="evidence" value="ECO:0007669"/>
    <property type="project" value="InterPro"/>
</dbReference>
<dbReference type="NCBIfam" id="TIGR01509">
    <property type="entry name" value="HAD-SF-IA-v3"/>
    <property type="match status" value="1"/>
</dbReference>
<evidence type="ECO:0000256" key="2">
    <source>
        <dbReference type="PIRSR" id="PIRSR610972-1"/>
    </source>
</evidence>
<accession>A0A088GHD4</accession>
<feature type="site" description="Important for catalytic activity and assists the phosphoryl transfer reaction to Asp8 by balancing charge and orienting the reacting groups" evidence="5">
    <location>
        <position position="150"/>
    </location>
</feature>
<dbReference type="SUPFAM" id="SSF56784">
    <property type="entry name" value="HAD-like"/>
    <property type="match status" value="1"/>
</dbReference>
<evidence type="ECO:0000313" key="7">
    <source>
        <dbReference type="Proteomes" id="UP000029079"/>
    </source>
</evidence>
<feature type="binding site" evidence="3">
    <location>
        <begin position="119"/>
        <end position="123"/>
    </location>
    <ligand>
        <name>substrate</name>
    </ligand>
</feature>
<reference evidence="6 7" key="1">
    <citation type="journal article" date="2014" name="Genome Announc.">
        <title>Complete Genome Sequences of Fish Pathogenic Weissella ceti Strains WS74 and WS105.</title>
        <authorList>
            <person name="Figueiredo H.C."/>
            <person name="Leal C.A."/>
            <person name="Dorella F.A."/>
            <person name="Carvalho A.F."/>
            <person name="Soares S.C."/>
            <person name="Pereira F.L."/>
            <person name="Azevedo V.A."/>
        </authorList>
    </citation>
    <scope>NUCLEOTIDE SEQUENCE [LARGE SCALE GENOMIC DNA]</scope>
    <source>
        <strain evidence="6 7">WS74</strain>
    </source>
</reference>
<dbReference type="CDD" id="cd02598">
    <property type="entry name" value="HAD_BPGM"/>
    <property type="match status" value="1"/>
</dbReference>
<dbReference type="SFLD" id="SFLDG01129">
    <property type="entry name" value="C1.5:_HAD__Beta-PGM__Phosphata"/>
    <property type="match status" value="1"/>
</dbReference>
<dbReference type="InterPro" id="IPR051806">
    <property type="entry name" value="HAD-like_SPP"/>
</dbReference>
<dbReference type="PRINTS" id="PR00413">
    <property type="entry name" value="HADHALOGNASE"/>
</dbReference>
<dbReference type="RefSeq" id="WP_038536374.1">
    <property type="nucleotide sequence ID" value="NZ_CP009223.1"/>
</dbReference>
<dbReference type="EMBL" id="CP009223">
    <property type="protein sequence ID" value="AIM63543.1"/>
    <property type="molecule type" value="Genomic_DNA"/>
</dbReference>
<gene>
    <name evidence="6" type="ORF">WS74_1294</name>
</gene>
<dbReference type="Proteomes" id="UP000029079">
    <property type="component" value="Chromosome"/>
</dbReference>
<feature type="binding site" evidence="3">
    <location>
        <begin position="12"/>
        <end position="14"/>
    </location>
    <ligand>
        <name>substrate</name>
    </ligand>
</feature>
<dbReference type="InterPro" id="IPR023214">
    <property type="entry name" value="HAD_sf"/>
</dbReference>
<feature type="binding site" evidence="3">
    <location>
        <begin position="47"/>
        <end position="52"/>
    </location>
    <ligand>
        <name>substrate</name>
    </ligand>
</feature>
<dbReference type="SFLD" id="SFLDG01135">
    <property type="entry name" value="C1.5.6:_HAD__Beta-PGM__Phospha"/>
    <property type="match status" value="1"/>
</dbReference>
<feature type="active site" description="Nucleophile" evidence="2">
    <location>
        <position position="12"/>
    </location>
</feature>
<evidence type="ECO:0000256" key="5">
    <source>
        <dbReference type="PIRSR" id="PIRSR610972-4"/>
    </source>
</evidence>
<feature type="binding site" evidence="3">
    <location>
        <position position="81"/>
    </location>
    <ligand>
        <name>substrate</name>
    </ligand>
</feature>
<reference evidence="7" key="2">
    <citation type="submission" date="2014-08" db="EMBL/GenBank/DDBJ databases">
        <title>Complete genome of Weissella ceti strain WS74 isolated from diseased rainbow trout in Brazil.</title>
        <authorList>
            <person name="Figueiredo H.C.P."/>
            <person name="Leal C.A.G."/>
            <person name="Pereira F.L."/>
            <person name="Soares S.C."/>
            <person name="Dorella F.A."/>
            <person name="Carvalho A.F."/>
            <person name="Azevedo V.A.C."/>
        </authorList>
    </citation>
    <scope>NUCLEOTIDE SEQUENCE [LARGE SCALE GENOMIC DNA]</scope>
    <source>
        <strain evidence="7">WS74</strain>
    </source>
</reference>
<dbReference type="PANTHER" id="PTHR43481:SF4">
    <property type="entry name" value="GLYCEROL-1-PHOSPHATE PHOSPHOHYDROLASE 1-RELATED"/>
    <property type="match status" value="1"/>
</dbReference>
<comment type="cofactor">
    <cofactor evidence="4">
        <name>Mg(2+)</name>
        <dbReference type="ChEBI" id="CHEBI:18420"/>
    </cofactor>
    <text evidence="4">Binds 2 magnesium ions per subunit.</text>
</comment>
<evidence type="ECO:0000256" key="4">
    <source>
        <dbReference type="PIRSR" id="PIRSR610972-3"/>
    </source>
</evidence>
<keyword evidence="7" id="KW-1185">Reference proteome</keyword>
<organism evidence="6 7">
    <name type="scientific">Weissella ceti</name>
    <dbReference type="NCBI Taxonomy" id="759620"/>
    <lineage>
        <taxon>Bacteria</taxon>
        <taxon>Bacillati</taxon>
        <taxon>Bacillota</taxon>
        <taxon>Bacilli</taxon>
        <taxon>Lactobacillales</taxon>
        <taxon>Lactobacillaceae</taxon>
        <taxon>Weissella</taxon>
    </lineage>
</organism>
<dbReference type="AlphaFoldDB" id="A0A088GHD4"/>
<dbReference type="InterPro" id="IPR023198">
    <property type="entry name" value="PGP-like_dom2"/>
</dbReference>
<evidence type="ECO:0000256" key="1">
    <source>
        <dbReference type="ARBA" id="ARBA00006171"/>
    </source>
</evidence>
<sequence length="235" mass="24914">MTFENIKGFAFDMDGVLADTAKFHSIAWRQIAEEVGTTWTPELAENLKGIDRMGSLDLILTTGGMADEYDLAAREALATKKNDNYRNLISELTPDDALPGMREFLAELKAAGYKMSIASASKNAGFIVDRLGISDYFEAIVDPASVAAGKPDPAIFKAAADVLNLAPEEVIGLEDSGAGIQSINGAGEMSVGIGDADALSDADILFASTKDVTLANIKLTGLSKKKALCLKTKFN</sequence>
<dbReference type="STRING" id="759620.WS105_1289"/>
<dbReference type="InterPro" id="IPR006439">
    <property type="entry name" value="HAD-SF_hydro_IA"/>
</dbReference>
<dbReference type="SFLD" id="SFLDF00046">
    <property type="entry name" value="beta-phosphoglucomutase"/>
    <property type="match status" value="1"/>
</dbReference>
<dbReference type="NCBIfam" id="TIGR01990">
    <property type="entry name" value="bPGM"/>
    <property type="match status" value="1"/>
</dbReference>
<feature type="binding site" evidence="4">
    <location>
        <position position="14"/>
    </location>
    <ligand>
        <name>Mg(2+)</name>
        <dbReference type="ChEBI" id="CHEBI:18420"/>
    </ligand>
</feature>
<dbReference type="NCBIfam" id="TIGR02009">
    <property type="entry name" value="PGMB-YQAB-SF"/>
    <property type="match status" value="1"/>
</dbReference>
<dbReference type="GO" id="GO:0050308">
    <property type="term" value="F:sugar-phosphatase activity"/>
    <property type="evidence" value="ECO:0007669"/>
    <property type="project" value="TreeGrafter"/>
</dbReference>
<keyword evidence="4" id="KW-0479">Metal-binding</keyword>
<feature type="binding site" evidence="4">
    <location>
        <position position="175"/>
    </location>
    <ligand>
        <name>Mg(2+)</name>
        <dbReference type="ChEBI" id="CHEBI:18420"/>
    </ligand>
</feature>
<dbReference type="KEGG" id="wct:WS74_1294"/>
<evidence type="ECO:0000313" key="6">
    <source>
        <dbReference type="EMBL" id="AIM63543.1"/>
    </source>
</evidence>
<dbReference type="InterPro" id="IPR010972">
    <property type="entry name" value="Beta-PGM"/>
</dbReference>
<dbReference type="Gene3D" id="3.40.50.1000">
    <property type="entry name" value="HAD superfamily/HAD-like"/>
    <property type="match status" value="1"/>
</dbReference>
<dbReference type="InterPro" id="IPR010976">
    <property type="entry name" value="B-phosphoglucomutase_hydrolase"/>
</dbReference>
<feature type="site" description="Important for catalytic activity and assists the phosphoryl transfer reaction to Asp8 by balancing charge and orienting the reacting groups" evidence="5">
    <location>
        <position position="119"/>
    </location>
</feature>
<evidence type="ECO:0000256" key="3">
    <source>
        <dbReference type="PIRSR" id="PIRSR610972-2"/>
    </source>
</evidence>
<feature type="binding site" evidence="4">
    <location>
        <position position="174"/>
    </location>
    <ligand>
        <name>Mg(2+)</name>
        <dbReference type="ChEBI" id="CHEBI:18420"/>
    </ligand>
</feature>
<dbReference type="InterPro" id="IPR036412">
    <property type="entry name" value="HAD-like_sf"/>
</dbReference>
<dbReference type="SFLD" id="SFLDS00003">
    <property type="entry name" value="Haloacid_Dehalogenase"/>
    <property type="match status" value="1"/>
</dbReference>
<dbReference type="Pfam" id="PF00702">
    <property type="entry name" value="Hydrolase"/>
    <property type="match status" value="1"/>
</dbReference>
<dbReference type="PANTHER" id="PTHR43481">
    <property type="entry name" value="FRUCTOSE-1-PHOSPHATE PHOSPHATASE"/>
    <property type="match status" value="1"/>
</dbReference>
<dbReference type="GO" id="GO:0005975">
    <property type="term" value="P:carbohydrate metabolic process"/>
    <property type="evidence" value="ECO:0007669"/>
    <property type="project" value="InterPro"/>
</dbReference>
<feature type="binding site" evidence="3">
    <location>
        <position position="150"/>
    </location>
    <ligand>
        <name>substrate</name>
    </ligand>
</feature>
<proteinExistence type="inferred from homology"/>
<feature type="active site" description="Proton donor/acceptor" evidence="2">
    <location>
        <position position="14"/>
    </location>
</feature>
<comment type="similarity">
    <text evidence="1">Belongs to the HAD-like hydrolase superfamily. CbbY/CbbZ/Gph/YieH family.</text>
</comment>
<keyword evidence="4" id="KW-0460">Magnesium</keyword>
<name>A0A088GHD4_9LACO</name>
<dbReference type="GO" id="GO:0000287">
    <property type="term" value="F:magnesium ion binding"/>
    <property type="evidence" value="ECO:0007669"/>
    <property type="project" value="InterPro"/>
</dbReference>
<protein>
    <submittedName>
        <fullName evidence="6">Beta-phosphoglucomutase</fullName>
    </submittedName>
</protein>